<proteinExistence type="predicted"/>
<evidence type="ECO:0000313" key="2">
    <source>
        <dbReference type="Proteomes" id="UP001621714"/>
    </source>
</evidence>
<dbReference type="Gene3D" id="3.90.550.10">
    <property type="entry name" value="Spore Coat Polysaccharide Biosynthesis Protein SpsA, Chain A"/>
    <property type="match status" value="1"/>
</dbReference>
<name>A0ABW8PW36_9GAMM</name>
<protein>
    <submittedName>
        <fullName evidence="1">Uncharacterized protein</fullName>
    </submittedName>
</protein>
<dbReference type="InterPro" id="IPR029044">
    <property type="entry name" value="Nucleotide-diphossugar_trans"/>
</dbReference>
<accession>A0ABW8PW36</accession>
<gene>
    <name evidence="1" type="ORF">V6U78_05355</name>
</gene>
<comment type="caution">
    <text evidence="1">The sequence shown here is derived from an EMBL/GenBank/DDBJ whole genome shotgun (WGS) entry which is preliminary data.</text>
</comment>
<keyword evidence="2" id="KW-1185">Reference proteome</keyword>
<dbReference type="SUPFAM" id="SSF53756">
    <property type="entry name" value="UDP-Glycosyltransferase/glycogen phosphorylase"/>
    <property type="match status" value="1"/>
</dbReference>
<sequence>MKEKKRAIISTILDRQASILDAILSRESFDIITPRLFAETANLYAKKYGVSVYIIEEFYRDLRGLIKGIESNIEYCLESGAADFEEWLEKYAVEVPGTLVTEIARKRINKIASMRSALDYLNDKLEVIALVVNQEYLIHEAVLVDWAKDNNIASIHFCHSPYLSRNMGSIRHFRSDYVTLASMRCSETLDDMQTGLSYRPVTGMINWDVYRNYNSNQVQKLKKDLDIPDDALVVSYFTTYTVVENATSDPETYEKSLDSFMDAASNIIKTVSRPVFFIIKDRPSGVSFIKDRVERSAERLGLNSCLRYCFDRSEPIVMISDITISSGSSIAIESMAMGKAVIELVIRHVFLGGLCFDAHDGVIQVDSRGLLPALKRVIENDDYRKNLIQISSNNEKYVIPTKSSKALQLSTALLFDVFGYSDVAESVRNDDQFYDNLELFGDDHRFYQVDSFALWQQRIRPNELTAQLMGERYNTWKKHPSFHLVMVVDQSLFSALASTLDSLELQMYPHFGLSVISADPCPDAELLNHPKIQWIHDEQPFEQVNQVIEEVEADWIVALWPGDELHPHALFHLADYADLYPDWLVMYGDEVLITPTNEELSDDASRFATSRAESGVFKPDFNLDLLRSTDYVGRSVAFRKDAWKAMDGFGDYAYRQAEELVFRIAERMTLPAIGHIPQMLVHRSTFMDPWVKSSDYEQLGALIRQQHLQRCGFERAEVLPGLHAQIYNTRYHIQDELPPVDLLIAGEGLGEQLASCLRSLQEQQLPRHTQLYITSPANEAQNQQWLIEQGLGGLSPVWVPVDAQQANIAQQWQVLINASQSEHFLLTWDRLRCIQADWLTPLQDQLGRDDVAMVAPRLVSSRSTLLSAGQILGKDGLIGDLYRDFFLEQELKGLPRAWCEQNFNALNPACILIKRSALLEPSVDSRFTGPLAINDVQLQLCTQGKKLMWTPLSSVLMTESMGLGTADDQWQFKQCWFNLLLIDPAFNPHLELRAAGLEPDILLSAPWHPAYRQRAQWLCVVSDPYEGELEAAAPLLKAIEQQQKQEKLQSLAYHFTRLAQERPLTVIELARRAPSVVIYFGRAEEQLELVKKTAQLTQIEQWVVVTDSTVWNEWQAAASHIQGYLVTDPEIFAQQAGNFPCVLISFEEDEQLSRAHLWVEQKVRE</sequence>
<dbReference type="RefSeq" id="WP_405338194.1">
    <property type="nucleotide sequence ID" value="NZ_JBANFI010000003.1"/>
</dbReference>
<dbReference type="EMBL" id="JBANFI010000003">
    <property type="protein sequence ID" value="MFK7160460.1"/>
    <property type="molecule type" value="Genomic_DNA"/>
</dbReference>
<dbReference type="SUPFAM" id="SSF53448">
    <property type="entry name" value="Nucleotide-diphospho-sugar transferases"/>
    <property type="match status" value="2"/>
</dbReference>
<evidence type="ECO:0000313" key="1">
    <source>
        <dbReference type="EMBL" id="MFK7160460.1"/>
    </source>
</evidence>
<reference evidence="1 2" key="1">
    <citation type="submission" date="2024-02" db="EMBL/GenBank/DDBJ databases">
        <title>Marinospirillum sp. MEB 164 isolated from Lonar lake sediment.</title>
        <authorList>
            <person name="Joshi A."/>
            <person name="Thite S."/>
        </authorList>
    </citation>
    <scope>NUCLEOTIDE SEQUENCE [LARGE SCALE GENOMIC DNA]</scope>
    <source>
        <strain evidence="1 2">MEB164</strain>
    </source>
</reference>
<dbReference type="Proteomes" id="UP001621714">
    <property type="component" value="Unassembled WGS sequence"/>
</dbReference>
<organism evidence="1 2">
    <name type="scientific">Marinospirillum alkalitolerans</name>
    <dbReference type="NCBI Taxonomy" id="3123374"/>
    <lineage>
        <taxon>Bacteria</taxon>
        <taxon>Pseudomonadati</taxon>
        <taxon>Pseudomonadota</taxon>
        <taxon>Gammaproteobacteria</taxon>
        <taxon>Oceanospirillales</taxon>
        <taxon>Oceanospirillaceae</taxon>
        <taxon>Marinospirillum</taxon>
    </lineage>
</organism>